<feature type="chain" id="PRO_5046510993" evidence="1">
    <location>
        <begin position="20"/>
        <end position="116"/>
    </location>
</feature>
<organism evidence="2 3">
    <name type="scientific">Croceitalea vernalis</name>
    <dbReference type="NCBI Taxonomy" id="3075599"/>
    <lineage>
        <taxon>Bacteria</taxon>
        <taxon>Pseudomonadati</taxon>
        <taxon>Bacteroidota</taxon>
        <taxon>Flavobacteriia</taxon>
        <taxon>Flavobacteriales</taxon>
        <taxon>Flavobacteriaceae</taxon>
        <taxon>Croceitalea</taxon>
    </lineage>
</organism>
<comment type="caution">
    <text evidence="2">The sequence shown here is derived from an EMBL/GenBank/DDBJ whole genome shotgun (WGS) entry which is preliminary data.</text>
</comment>
<keyword evidence="1" id="KW-0732">Signal</keyword>
<dbReference type="EMBL" id="JAVRHU010000001">
    <property type="protein sequence ID" value="MDT0620152.1"/>
    <property type="molecule type" value="Genomic_DNA"/>
</dbReference>
<reference evidence="2 3" key="1">
    <citation type="submission" date="2023-09" db="EMBL/GenBank/DDBJ databases">
        <authorList>
            <person name="Rey-Velasco X."/>
        </authorList>
    </citation>
    <scope>NUCLEOTIDE SEQUENCE [LARGE SCALE GENOMIC DNA]</scope>
    <source>
        <strain evidence="2 3">P007</strain>
    </source>
</reference>
<dbReference type="Proteomes" id="UP001250662">
    <property type="component" value="Unassembled WGS sequence"/>
</dbReference>
<proteinExistence type="predicted"/>
<name>A0ABU3BCE9_9FLAO</name>
<evidence type="ECO:0000313" key="3">
    <source>
        <dbReference type="Proteomes" id="UP001250662"/>
    </source>
</evidence>
<evidence type="ECO:0000313" key="2">
    <source>
        <dbReference type="EMBL" id="MDT0620152.1"/>
    </source>
</evidence>
<feature type="signal peptide" evidence="1">
    <location>
        <begin position="1"/>
        <end position="19"/>
    </location>
</feature>
<accession>A0ABU3BCE9</accession>
<dbReference type="RefSeq" id="WP_311383813.1">
    <property type="nucleotide sequence ID" value="NZ_JAVRHU010000001.1"/>
</dbReference>
<keyword evidence="3" id="KW-1185">Reference proteome</keyword>
<gene>
    <name evidence="2" type="ORF">RM520_00870</name>
</gene>
<protein>
    <submittedName>
        <fullName evidence="2">Uncharacterized protein</fullName>
    </submittedName>
</protein>
<evidence type="ECO:0000256" key="1">
    <source>
        <dbReference type="SAM" id="SignalP"/>
    </source>
</evidence>
<sequence>MKQLITLIFLILMIFSAQSQQNNFIKKFDYFIESRGNTDANLILTLPYQEIVRLESKLNSNSGLGPSFNYYGTSVIVDQMNILPNGNKQVILRREDGRDFYGYRPTLKAILVQDCQ</sequence>